<keyword evidence="3" id="KW-1185">Reference proteome</keyword>
<organism evidence="2 3">
    <name type="scientific">Niastella koreensis</name>
    <dbReference type="NCBI Taxonomy" id="354356"/>
    <lineage>
        <taxon>Bacteria</taxon>
        <taxon>Pseudomonadati</taxon>
        <taxon>Bacteroidota</taxon>
        <taxon>Chitinophagia</taxon>
        <taxon>Chitinophagales</taxon>
        <taxon>Chitinophagaceae</taxon>
        <taxon>Niastella</taxon>
    </lineage>
</organism>
<evidence type="ECO:0000313" key="3">
    <source>
        <dbReference type="Proteomes" id="UP000192277"/>
    </source>
</evidence>
<evidence type="ECO:0000256" key="1">
    <source>
        <dbReference type="SAM" id="SignalP"/>
    </source>
</evidence>
<dbReference type="EMBL" id="LWBO01000014">
    <property type="protein sequence ID" value="OQP46492.1"/>
    <property type="molecule type" value="Genomic_DNA"/>
</dbReference>
<feature type="chain" id="PRO_5045540054" description="Secreted protein" evidence="1">
    <location>
        <begin position="21"/>
        <end position="255"/>
    </location>
</feature>
<feature type="signal peptide" evidence="1">
    <location>
        <begin position="1"/>
        <end position="20"/>
    </location>
</feature>
<reference evidence="2 3" key="1">
    <citation type="submission" date="2016-04" db="EMBL/GenBank/DDBJ databases">
        <authorList>
            <person name="Chen L."/>
            <person name="Zhuang W."/>
            <person name="Wang G."/>
        </authorList>
    </citation>
    <scope>NUCLEOTIDE SEQUENCE [LARGE SCALE GENOMIC DNA]</scope>
    <source>
        <strain evidence="3">GR20</strain>
    </source>
</reference>
<proteinExistence type="predicted"/>
<evidence type="ECO:0008006" key="4">
    <source>
        <dbReference type="Google" id="ProtNLM"/>
    </source>
</evidence>
<dbReference type="Proteomes" id="UP000192277">
    <property type="component" value="Unassembled WGS sequence"/>
</dbReference>
<sequence length="255" mass="28337">MKTLIALGATNILLGFTSFALSKHVVRSTAAFNIQTNVNDKRITRYPIENHHTTIAPQKELATPVKIKKKTPVPRIKIKTPVLLPAVVDSLQEETGLDDYNYMQLMDKAEKLQAYAIEHGYSTEYGFLVNMGMKSGKKRFFVVNLSSLVLMERGIMAGSKCTSTGMYKIDCTDSSYKMIGVQPGNSSTCKNGMVLQAMNTIPEEEVDYAVVQSKGCPTLSPAVFNEVSTIIYKNEKPVLMWIFDTEKESEMVNGN</sequence>
<keyword evidence="1" id="KW-0732">Signal</keyword>
<evidence type="ECO:0000313" key="2">
    <source>
        <dbReference type="EMBL" id="OQP46492.1"/>
    </source>
</evidence>
<gene>
    <name evidence="2" type="ORF">A4D02_31135</name>
</gene>
<comment type="caution">
    <text evidence="2">The sequence shown here is derived from an EMBL/GenBank/DDBJ whole genome shotgun (WGS) entry which is preliminary data.</text>
</comment>
<accession>A0ABX3NUH8</accession>
<name>A0ABX3NUH8_9BACT</name>
<protein>
    <recommendedName>
        <fullName evidence="4">Secreted protein</fullName>
    </recommendedName>
</protein>
<dbReference type="RefSeq" id="WP_014222192.1">
    <property type="nucleotide sequence ID" value="NZ_LWBO01000014.1"/>
</dbReference>